<keyword evidence="10" id="KW-1015">Disulfide bond</keyword>
<feature type="binding site" evidence="14">
    <location>
        <begin position="178"/>
        <end position="185"/>
    </location>
    <ligand>
        <name>NAD(+)</name>
        <dbReference type="ChEBI" id="CHEBI:57540"/>
    </ligand>
</feature>
<evidence type="ECO:0000256" key="14">
    <source>
        <dbReference type="PIRSR" id="PIRSR000350-3"/>
    </source>
</evidence>
<comment type="catalytic activity">
    <reaction evidence="12 16">
        <text>N(6)-[(R)-dihydrolipoyl]-L-lysyl-[protein] + NAD(+) = N(6)-[(R)-lipoyl]-L-lysyl-[protein] + NADH + H(+)</text>
        <dbReference type="Rhea" id="RHEA:15045"/>
        <dbReference type="Rhea" id="RHEA-COMP:10474"/>
        <dbReference type="Rhea" id="RHEA-COMP:10475"/>
        <dbReference type="ChEBI" id="CHEBI:15378"/>
        <dbReference type="ChEBI" id="CHEBI:57540"/>
        <dbReference type="ChEBI" id="CHEBI:57945"/>
        <dbReference type="ChEBI" id="CHEBI:83099"/>
        <dbReference type="ChEBI" id="CHEBI:83100"/>
        <dbReference type="EC" id="1.8.1.4"/>
    </reaction>
</comment>
<dbReference type="FunFam" id="3.30.390.30:FF:000001">
    <property type="entry name" value="Dihydrolipoyl dehydrogenase"/>
    <property type="match status" value="1"/>
</dbReference>
<feature type="binding site" evidence="14">
    <location>
        <position position="49"/>
    </location>
    <ligand>
        <name>FAD</name>
        <dbReference type="ChEBI" id="CHEBI:57692"/>
    </ligand>
</feature>
<dbReference type="AlphaFoldDB" id="A0A5S5DMZ5"/>
<evidence type="ECO:0000256" key="3">
    <source>
        <dbReference type="ARBA" id="ARBA00012608"/>
    </source>
</evidence>
<dbReference type="InterPro" id="IPR004099">
    <property type="entry name" value="Pyr_nucl-diS_OxRdtase_dimer"/>
</dbReference>
<feature type="domain" description="Pyridine nucleotide-disulphide oxidoreductase dimerisation" evidence="17">
    <location>
        <begin position="343"/>
        <end position="451"/>
    </location>
</feature>
<dbReference type="InterPro" id="IPR012999">
    <property type="entry name" value="Pyr_OxRdtase_I_AS"/>
</dbReference>
<dbReference type="Gene3D" id="3.30.390.30">
    <property type="match status" value="1"/>
</dbReference>
<feature type="active site" description="Proton acceptor" evidence="13">
    <location>
        <position position="441"/>
    </location>
</feature>
<dbReference type="InterPro" id="IPR016156">
    <property type="entry name" value="FAD/NAD-linked_Rdtase_dimer_sf"/>
</dbReference>
<dbReference type="Proteomes" id="UP000323136">
    <property type="component" value="Unassembled WGS sequence"/>
</dbReference>
<evidence type="ECO:0000259" key="18">
    <source>
        <dbReference type="Pfam" id="PF07992"/>
    </source>
</evidence>
<dbReference type="PANTHER" id="PTHR22912">
    <property type="entry name" value="DISULFIDE OXIDOREDUCTASE"/>
    <property type="match status" value="1"/>
</dbReference>
<dbReference type="InterPro" id="IPR023753">
    <property type="entry name" value="FAD/NAD-binding_dom"/>
</dbReference>
<dbReference type="Pfam" id="PF07992">
    <property type="entry name" value="Pyr_redox_2"/>
    <property type="match status" value="1"/>
</dbReference>
<gene>
    <name evidence="19" type="ORF">C7447_10657</name>
</gene>
<dbReference type="GO" id="GO:0004148">
    <property type="term" value="F:dihydrolipoyl dehydrogenase (NADH) activity"/>
    <property type="evidence" value="ECO:0007669"/>
    <property type="project" value="UniProtKB-EC"/>
</dbReference>
<feature type="binding site" evidence="14">
    <location>
        <position position="268"/>
    </location>
    <ligand>
        <name>NAD(+)</name>
        <dbReference type="ChEBI" id="CHEBI:57540"/>
    </ligand>
</feature>
<keyword evidence="8 16" id="KW-0560">Oxidoreductase</keyword>
<dbReference type="PRINTS" id="PR00411">
    <property type="entry name" value="PNDRDTASEI"/>
</dbReference>
<dbReference type="SUPFAM" id="SSF55424">
    <property type="entry name" value="FAD/NAD-linked reductases, dimerisation (C-terminal) domain"/>
    <property type="match status" value="1"/>
</dbReference>
<comment type="miscellaneous">
    <text evidence="16">The active site is a redox-active disulfide bond.</text>
</comment>
<evidence type="ECO:0000313" key="19">
    <source>
        <dbReference type="EMBL" id="TYP96758.1"/>
    </source>
</evidence>
<comment type="cofactor">
    <cofactor evidence="14 16">
        <name>FAD</name>
        <dbReference type="ChEBI" id="CHEBI:57692"/>
    </cofactor>
    <text evidence="14 16">Binds 1 FAD per subunit.</text>
</comment>
<organism evidence="19 20">
    <name type="scientific">Tenacibaculum adriaticum</name>
    <dbReference type="NCBI Taxonomy" id="413713"/>
    <lineage>
        <taxon>Bacteria</taxon>
        <taxon>Pseudomonadati</taxon>
        <taxon>Bacteroidota</taxon>
        <taxon>Flavobacteriia</taxon>
        <taxon>Flavobacteriales</taxon>
        <taxon>Flavobacteriaceae</taxon>
        <taxon>Tenacibaculum</taxon>
    </lineage>
</organism>
<evidence type="ECO:0000256" key="6">
    <source>
        <dbReference type="ARBA" id="ARBA00022630"/>
    </source>
</evidence>
<keyword evidence="14" id="KW-0547">Nucleotide-binding</keyword>
<feature type="binding site" evidence="14">
    <location>
        <position position="308"/>
    </location>
    <ligand>
        <name>FAD</name>
        <dbReference type="ChEBI" id="CHEBI:57692"/>
    </ligand>
</feature>
<dbReference type="SUPFAM" id="SSF51905">
    <property type="entry name" value="FAD/NAD(P)-binding domain"/>
    <property type="match status" value="1"/>
</dbReference>
<feature type="disulfide bond" description="Redox-active" evidence="15">
    <location>
        <begin position="40"/>
        <end position="45"/>
    </location>
</feature>
<proteinExistence type="inferred from homology"/>
<keyword evidence="6 16" id="KW-0285">Flavoprotein</keyword>
<dbReference type="PRINTS" id="PR00368">
    <property type="entry name" value="FADPNR"/>
</dbReference>
<evidence type="ECO:0000256" key="5">
    <source>
        <dbReference type="ARBA" id="ARBA00022490"/>
    </source>
</evidence>
<dbReference type="NCBIfam" id="TIGR01350">
    <property type="entry name" value="lipoamide_DH"/>
    <property type="match status" value="1"/>
</dbReference>
<reference evidence="19 20" key="1">
    <citation type="submission" date="2019-07" db="EMBL/GenBank/DDBJ databases">
        <title>Genomic Encyclopedia of Type Strains, Phase IV (KMG-IV): sequencing the most valuable type-strain genomes for metagenomic binning, comparative biology and taxonomic classification.</title>
        <authorList>
            <person name="Goeker M."/>
        </authorList>
    </citation>
    <scope>NUCLEOTIDE SEQUENCE [LARGE SCALE GENOMIC DNA]</scope>
    <source>
        <strain evidence="19 20">DSM 18961</strain>
    </source>
</reference>
<evidence type="ECO:0000259" key="17">
    <source>
        <dbReference type="Pfam" id="PF02852"/>
    </source>
</evidence>
<evidence type="ECO:0000256" key="11">
    <source>
        <dbReference type="ARBA" id="ARBA00023284"/>
    </source>
</evidence>
<accession>A0A5S5DMZ5</accession>
<feature type="binding site" evidence="14">
    <location>
        <position position="201"/>
    </location>
    <ligand>
        <name>NAD(+)</name>
        <dbReference type="ChEBI" id="CHEBI:57540"/>
    </ligand>
</feature>
<dbReference type="InterPro" id="IPR001100">
    <property type="entry name" value="Pyr_nuc-diS_OxRdtase"/>
</dbReference>
<evidence type="ECO:0000256" key="15">
    <source>
        <dbReference type="PIRSR" id="PIRSR000350-4"/>
    </source>
</evidence>
<keyword evidence="5" id="KW-0963">Cytoplasm</keyword>
<evidence type="ECO:0000256" key="10">
    <source>
        <dbReference type="ARBA" id="ARBA00023157"/>
    </source>
</evidence>
<keyword evidence="9 14" id="KW-0520">NAD</keyword>
<dbReference type="Gene3D" id="3.50.50.60">
    <property type="entry name" value="FAD/NAD(P)-binding domain"/>
    <property type="match status" value="2"/>
</dbReference>
<comment type="caution">
    <text evidence="19">The sequence shown here is derived from an EMBL/GenBank/DDBJ whole genome shotgun (WGS) entry which is preliminary data.</text>
</comment>
<comment type="similarity">
    <text evidence="2 16">Belongs to the class-I pyridine nucleotide-disulfide oxidoreductase family.</text>
</comment>
<dbReference type="GO" id="GO:0005737">
    <property type="term" value="C:cytoplasm"/>
    <property type="evidence" value="ECO:0007669"/>
    <property type="project" value="UniProtKB-SubCell"/>
</dbReference>
<evidence type="ECO:0000256" key="7">
    <source>
        <dbReference type="ARBA" id="ARBA00022827"/>
    </source>
</evidence>
<evidence type="ECO:0000256" key="8">
    <source>
        <dbReference type="ARBA" id="ARBA00023002"/>
    </source>
</evidence>
<dbReference type="PANTHER" id="PTHR22912:SF217">
    <property type="entry name" value="DIHYDROLIPOYL DEHYDROGENASE"/>
    <property type="match status" value="1"/>
</dbReference>
<dbReference type="InterPro" id="IPR050151">
    <property type="entry name" value="Class-I_Pyr_Nuc-Dis_Oxidored"/>
</dbReference>
<evidence type="ECO:0000313" key="20">
    <source>
        <dbReference type="Proteomes" id="UP000323136"/>
    </source>
</evidence>
<dbReference type="Pfam" id="PF02852">
    <property type="entry name" value="Pyr_redox_dim"/>
    <property type="match status" value="1"/>
</dbReference>
<evidence type="ECO:0000256" key="12">
    <source>
        <dbReference type="ARBA" id="ARBA00049187"/>
    </source>
</evidence>
<keyword evidence="11 16" id="KW-0676">Redox-active center</keyword>
<dbReference type="GO" id="GO:0050660">
    <property type="term" value="F:flavin adenine dinucleotide binding"/>
    <property type="evidence" value="ECO:0007669"/>
    <property type="project" value="InterPro"/>
</dbReference>
<sequence length="462" mass="49325">MKYDVLIIGSGPGGYVTAIRASQLGFKTAVVEKENLGGICLNWGCIPTKALLKSAQVYDYLKHVDEYGLKAEAIDKDFEAVIKRSRGVAEGMSKGVQFLMKKNKIDIIDGFGKVKPGKKVDVTAADGKVTEYSADNIIIATGARSRVLPNLPQDGKKVIGYREAMSLPTQPKSMIVVGSGAIGVEFAHFYNSMGTDVTIVEYLPNIVPVEDKDVSKQMERSFKKAGIKIMTSSSVESVDTSGTGVKATVKTKKGEEILEADIVLSAVGIKTNIENIGLEEVGIVTDRDKILVNDWYQTNIPGYYAIGDVTPGPALAHVASAEGITCVEKIAGVHTEAIDYGNIPGCTYATPEIASVGLTEEKAKEAGYELKVGKFPFSASGKAKAAGTPDGFVKVIFDAKYGEWLGCHMIGAGVTDMIAEAVLGRKLETTGHEVLKAIHPHPTMSEAVMEAVADAYDEVIHL</sequence>
<dbReference type="EMBL" id="VNIA01000006">
    <property type="protein sequence ID" value="TYP96758.1"/>
    <property type="molecule type" value="Genomic_DNA"/>
</dbReference>
<dbReference type="PIRSF" id="PIRSF000350">
    <property type="entry name" value="Mercury_reductase_MerA"/>
    <property type="match status" value="1"/>
</dbReference>
<dbReference type="PROSITE" id="PS00076">
    <property type="entry name" value="PYRIDINE_REDOX_1"/>
    <property type="match status" value="1"/>
</dbReference>
<dbReference type="RefSeq" id="WP_148871059.1">
    <property type="nucleotide sequence ID" value="NZ_VNIA01000006.1"/>
</dbReference>
<dbReference type="OrthoDB" id="9800167at2"/>
<evidence type="ECO:0000256" key="4">
    <source>
        <dbReference type="ARBA" id="ARBA00016961"/>
    </source>
</evidence>
<comment type="subcellular location">
    <subcellularLocation>
        <location evidence="1">Cytoplasm</location>
    </subcellularLocation>
</comment>
<evidence type="ECO:0000256" key="9">
    <source>
        <dbReference type="ARBA" id="ARBA00023027"/>
    </source>
</evidence>
<dbReference type="GO" id="GO:0006103">
    <property type="term" value="P:2-oxoglutarate metabolic process"/>
    <property type="evidence" value="ECO:0007669"/>
    <property type="project" value="TreeGrafter"/>
</dbReference>
<feature type="binding site" evidence="14">
    <location>
        <position position="112"/>
    </location>
    <ligand>
        <name>FAD</name>
        <dbReference type="ChEBI" id="CHEBI:57692"/>
    </ligand>
</feature>
<keyword evidence="7 14" id="KW-0274">FAD</keyword>
<name>A0A5S5DMZ5_9FLAO</name>
<evidence type="ECO:0000256" key="2">
    <source>
        <dbReference type="ARBA" id="ARBA00007532"/>
    </source>
</evidence>
<feature type="domain" description="FAD/NAD(P)-binding" evidence="18">
    <location>
        <begin position="3"/>
        <end position="323"/>
    </location>
</feature>
<keyword evidence="20" id="KW-1185">Reference proteome</keyword>
<protein>
    <recommendedName>
        <fullName evidence="4 16">Dihydrolipoyl dehydrogenase</fullName>
        <ecNumber evidence="3 16">1.8.1.4</ecNumber>
    </recommendedName>
</protein>
<evidence type="ECO:0000256" key="13">
    <source>
        <dbReference type="PIRSR" id="PIRSR000350-2"/>
    </source>
</evidence>
<dbReference type="EC" id="1.8.1.4" evidence="3 16"/>
<evidence type="ECO:0000256" key="1">
    <source>
        <dbReference type="ARBA" id="ARBA00004496"/>
    </source>
</evidence>
<dbReference type="InterPro" id="IPR006258">
    <property type="entry name" value="Lipoamide_DH"/>
</dbReference>
<dbReference type="InterPro" id="IPR036188">
    <property type="entry name" value="FAD/NAD-bd_sf"/>
</dbReference>
<evidence type="ECO:0000256" key="16">
    <source>
        <dbReference type="RuleBase" id="RU003692"/>
    </source>
</evidence>